<name>A0AAN9YWV5_9PEZI</name>
<evidence type="ECO:0000313" key="2">
    <source>
        <dbReference type="Proteomes" id="UP001320420"/>
    </source>
</evidence>
<accession>A0AAN9YWV5</accession>
<dbReference type="EMBL" id="JAKJXP020000002">
    <property type="protein sequence ID" value="KAK7757414.1"/>
    <property type="molecule type" value="Genomic_DNA"/>
</dbReference>
<dbReference type="Pfam" id="PF00023">
    <property type="entry name" value="Ank"/>
    <property type="match status" value="1"/>
</dbReference>
<dbReference type="Proteomes" id="UP001320420">
    <property type="component" value="Unassembled WGS sequence"/>
</dbReference>
<evidence type="ECO:0000313" key="1">
    <source>
        <dbReference type="EMBL" id="KAK7757414.1"/>
    </source>
</evidence>
<organism evidence="1 2">
    <name type="scientific">Diatrype stigma</name>
    <dbReference type="NCBI Taxonomy" id="117547"/>
    <lineage>
        <taxon>Eukaryota</taxon>
        <taxon>Fungi</taxon>
        <taxon>Dikarya</taxon>
        <taxon>Ascomycota</taxon>
        <taxon>Pezizomycotina</taxon>
        <taxon>Sordariomycetes</taxon>
        <taxon>Xylariomycetidae</taxon>
        <taxon>Xylariales</taxon>
        <taxon>Diatrypaceae</taxon>
        <taxon>Diatrype</taxon>
    </lineage>
</organism>
<dbReference type="InterPro" id="IPR036770">
    <property type="entry name" value="Ankyrin_rpt-contain_sf"/>
</dbReference>
<keyword evidence="2" id="KW-1185">Reference proteome</keyword>
<protein>
    <submittedName>
        <fullName evidence="1">Uncharacterized protein</fullName>
    </submittedName>
</protein>
<reference evidence="1 2" key="1">
    <citation type="submission" date="2024-02" db="EMBL/GenBank/DDBJ databases">
        <title>De novo assembly and annotation of 12 fungi associated with fruit tree decline syndrome in Ontario, Canada.</title>
        <authorList>
            <person name="Sulman M."/>
            <person name="Ellouze W."/>
            <person name="Ilyukhin E."/>
        </authorList>
    </citation>
    <scope>NUCLEOTIDE SEQUENCE [LARGE SCALE GENOMIC DNA]</scope>
    <source>
        <strain evidence="1 2">M11/M66-122</strain>
    </source>
</reference>
<dbReference type="SUPFAM" id="SSF48403">
    <property type="entry name" value="Ankyrin repeat"/>
    <property type="match status" value="1"/>
</dbReference>
<gene>
    <name evidence="1" type="ORF">SLS62_000426</name>
</gene>
<dbReference type="InterPro" id="IPR002110">
    <property type="entry name" value="Ankyrin_rpt"/>
</dbReference>
<comment type="caution">
    <text evidence="1">The sequence shown here is derived from an EMBL/GenBank/DDBJ whole genome shotgun (WGS) entry which is preliminary data.</text>
</comment>
<proteinExistence type="predicted"/>
<dbReference type="AlphaFoldDB" id="A0AAN9YWV5"/>
<sequence>MAEPTSQNAWLTREPSKAIKLLLERDTKPDLARLRDGFTPLHIVANNGNDSAVHEILRVEFVNATDDIARQKSRTAAGH</sequence>
<dbReference type="Gene3D" id="1.25.40.20">
    <property type="entry name" value="Ankyrin repeat-containing domain"/>
    <property type="match status" value="1"/>
</dbReference>